<proteinExistence type="predicted"/>
<name>M0QME1_9ACTN</name>
<dbReference type="PANTHER" id="PTHR38050:SF2">
    <property type="entry name" value="FERULOYL ESTERASE C-RELATED"/>
    <property type="match status" value="1"/>
</dbReference>
<dbReference type="AlphaFoldDB" id="M0QME1"/>
<keyword evidence="6" id="KW-0119">Carbohydrate metabolism</keyword>
<dbReference type="GO" id="GO:0005576">
    <property type="term" value="C:extracellular region"/>
    <property type="evidence" value="ECO:0007669"/>
    <property type="project" value="UniProtKB-SubCell"/>
</dbReference>
<dbReference type="Gene3D" id="3.40.50.1820">
    <property type="entry name" value="alpha/beta hydrolase"/>
    <property type="match status" value="1"/>
</dbReference>
<dbReference type="InterPro" id="IPR043595">
    <property type="entry name" value="FaeB/C/D"/>
</dbReference>
<evidence type="ECO:0000256" key="1">
    <source>
        <dbReference type="ARBA" id="ARBA00004613"/>
    </source>
</evidence>
<reference evidence="9 10" key="1">
    <citation type="submission" date="2013-01" db="EMBL/GenBank/DDBJ databases">
        <title>Whole genome shotgun sequence of Gordonia soli NBRC 108243.</title>
        <authorList>
            <person name="Isaki-Nakamura S."/>
            <person name="Hosoyama A."/>
            <person name="Tsuchikane K."/>
            <person name="Ando Y."/>
            <person name="Baba S."/>
            <person name="Ohji S."/>
            <person name="Hamada M."/>
            <person name="Tamura T."/>
            <person name="Yamazoe A."/>
            <person name="Yamazaki S."/>
            <person name="Fujita N."/>
        </authorList>
    </citation>
    <scope>NUCLEOTIDE SEQUENCE [LARGE SCALE GENOMIC DNA]</scope>
    <source>
        <strain evidence="9 10">NBRC 108243</strain>
    </source>
</reference>
<sequence>MVWCVLSVVVSILASGLVWATGTPSASAEPLTPVPQAACTGVDGFAAGTTSVHRTEVNGVERTYRVHVPADFTGRSRYPLILAYHGRAEKSTTFERYTRLSALPAIVVFPAGLPGTDGQIAWQGAPYSSPQADDIAFTRTILREVRTMTCVDRTRTFAVGRSNGGGFVGLLACQMTSDFAAYAAISGAFYAGHGAGCATSPPVSVLEFHGTADPIIKYKGGVRFGGRYAAVQGWLDGWIRKAGCVRTPISTRITADVDRLDWPVCGAAGHQVTHYRINGGGHRWPGSTGNPGAGKRSDTISASSLVWQFFSAHPKA</sequence>
<evidence type="ECO:0000256" key="2">
    <source>
        <dbReference type="ARBA" id="ARBA00022525"/>
    </source>
</evidence>
<dbReference type="Proteomes" id="UP000011666">
    <property type="component" value="Unassembled WGS sequence"/>
</dbReference>
<dbReference type="PANTHER" id="PTHR38050">
    <property type="match status" value="1"/>
</dbReference>
<dbReference type="eggNOG" id="COG3509">
    <property type="taxonomic scope" value="Bacteria"/>
</dbReference>
<keyword evidence="2" id="KW-0964">Secreted</keyword>
<dbReference type="GO" id="GO:0030600">
    <property type="term" value="F:feruloyl esterase activity"/>
    <property type="evidence" value="ECO:0007669"/>
    <property type="project" value="InterPro"/>
</dbReference>
<keyword evidence="3" id="KW-0858">Xylan degradation</keyword>
<evidence type="ECO:0000256" key="5">
    <source>
        <dbReference type="ARBA" id="ARBA00022801"/>
    </source>
</evidence>
<keyword evidence="10" id="KW-1185">Reference proteome</keyword>
<organism evidence="9 10">
    <name type="scientific">Gordonia soli NBRC 108243</name>
    <dbReference type="NCBI Taxonomy" id="1223545"/>
    <lineage>
        <taxon>Bacteria</taxon>
        <taxon>Bacillati</taxon>
        <taxon>Actinomycetota</taxon>
        <taxon>Actinomycetes</taxon>
        <taxon>Mycobacteriales</taxon>
        <taxon>Gordoniaceae</taxon>
        <taxon>Gordonia</taxon>
    </lineage>
</organism>
<feature type="chain" id="PRO_5039602326" description="Polyhydroxybutyrate depolymerase" evidence="8">
    <location>
        <begin position="21"/>
        <end position="316"/>
    </location>
</feature>
<protein>
    <recommendedName>
        <fullName evidence="11">Polyhydroxybutyrate depolymerase</fullName>
    </recommendedName>
</protein>
<evidence type="ECO:0000256" key="3">
    <source>
        <dbReference type="ARBA" id="ARBA00022651"/>
    </source>
</evidence>
<comment type="subcellular location">
    <subcellularLocation>
        <location evidence="1">Secreted</location>
    </subcellularLocation>
</comment>
<gene>
    <name evidence="9" type="ORF">GS4_25_00160</name>
</gene>
<evidence type="ECO:0000256" key="7">
    <source>
        <dbReference type="ARBA" id="ARBA00023326"/>
    </source>
</evidence>
<keyword evidence="7" id="KW-0624">Polysaccharide degradation</keyword>
<keyword evidence="5" id="KW-0378">Hydrolase</keyword>
<evidence type="ECO:0000313" key="9">
    <source>
        <dbReference type="EMBL" id="GAC69446.1"/>
    </source>
</evidence>
<evidence type="ECO:0008006" key="11">
    <source>
        <dbReference type="Google" id="ProtNLM"/>
    </source>
</evidence>
<feature type="signal peptide" evidence="8">
    <location>
        <begin position="1"/>
        <end position="20"/>
    </location>
</feature>
<evidence type="ECO:0000256" key="8">
    <source>
        <dbReference type="SAM" id="SignalP"/>
    </source>
</evidence>
<dbReference type="STRING" id="1223545.GS4_25_00160"/>
<evidence type="ECO:0000313" key="10">
    <source>
        <dbReference type="Proteomes" id="UP000011666"/>
    </source>
</evidence>
<dbReference type="SUPFAM" id="SSF53474">
    <property type="entry name" value="alpha/beta-Hydrolases"/>
    <property type="match status" value="1"/>
</dbReference>
<dbReference type="EMBL" id="BANX01000025">
    <property type="protein sequence ID" value="GAC69446.1"/>
    <property type="molecule type" value="Genomic_DNA"/>
</dbReference>
<dbReference type="InterPro" id="IPR029058">
    <property type="entry name" value="AB_hydrolase_fold"/>
</dbReference>
<evidence type="ECO:0000256" key="6">
    <source>
        <dbReference type="ARBA" id="ARBA00023277"/>
    </source>
</evidence>
<keyword evidence="4 8" id="KW-0732">Signal</keyword>
<dbReference type="GO" id="GO:0045493">
    <property type="term" value="P:xylan catabolic process"/>
    <property type="evidence" value="ECO:0007669"/>
    <property type="project" value="UniProtKB-KW"/>
</dbReference>
<evidence type="ECO:0000256" key="4">
    <source>
        <dbReference type="ARBA" id="ARBA00022729"/>
    </source>
</evidence>
<comment type="caution">
    <text evidence="9">The sequence shown here is derived from an EMBL/GenBank/DDBJ whole genome shotgun (WGS) entry which is preliminary data.</text>
</comment>
<accession>M0QME1</accession>